<evidence type="ECO:0000313" key="1">
    <source>
        <dbReference type="EMBL" id="EEG31206.1"/>
    </source>
</evidence>
<evidence type="ECO:0008006" key="3">
    <source>
        <dbReference type="Google" id="ProtNLM"/>
    </source>
</evidence>
<keyword evidence="2" id="KW-1185">Reference proteome</keyword>
<accession>C0EBD0</accession>
<protein>
    <recommendedName>
        <fullName evidence="3">DUF1934 domain-containing protein</fullName>
    </recommendedName>
</protein>
<organism evidence="1 2">
    <name type="scientific">[Clostridium] methylpentosum DSM 5476</name>
    <dbReference type="NCBI Taxonomy" id="537013"/>
    <lineage>
        <taxon>Bacteria</taxon>
        <taxon>Bacillati</taxon>
        <taxon>Bacillota</taxon>
        <taxon>Clostridia</taxon>
        <taxon>Eubacteriales</taxon>
        <taxon>Oscillospiraceae</taxon>
        <taxon>Oscillospiraceae incertae sedis</taxon>
    </lineage>
</organism>
<gene>
    <name evidence="1" type="ORF">CLOSTMETH_01148</name>
</gene>
<dbReference type="InterPro" id="IPR015231">
    <property type="entry name" value="DUF1934"/>
</dbReference>
<reference evidence="1 2" key="1">
    <citation type="submission" date="2009-01" db="EMBL/GenBank/DDBJ databases">
        <authorList>
            <person name="Fulton L."/>
            <person name="Clifton S."/>
            <person name="Fulton B."/>
            <person name="Xu J."/>
            <person name="Minx P."/>
            <person name="Pepin K.H."/>
            <person name="Johnson M."/>
            <person name="Bhonagiri V."/>
            <person name="Nash W.E."/>
            <person name="Mardis E.R."/>
            <person name="Wilson R.K."/>
        </authorList>
    </citation>
    <scope>NUCLEOTIDE SEQUENCE [LARGE SCALE GENOMIC DNA]</scope>
    <source>
        <strain evidence="1 2">DSM 5476</strain>
    </source>
</reference>
<sequence length="141" mass="16131">MTMKQEVLITVHSTFRAGGEVEKTEFFTNGLLYLKNKKYYLLYEMYDQKQPAGKTSIIVENPHKVSLRTQGESDYCLSLDQGVRCQGWFHFSEGRMMLGIHPTKIEADLTEQGGIIRMRYGLESGGMLLTENEIEIDVKAK</sequence>
<dbReference type="EMBL" id="ACEC01000041">
    <property type="protein sequence ID" value="EEG31206.1"/>
    <property type="molecule type" value="Genomic_DNA"/>
</dbReference>
<dbReference type="HOGENOM" id="CLU_120388_0_2_9"/>
<proteinExistence type="predicted"/>
<dbReference type="Gene3D" id="2.40.128.20">
    <property type="match status" value="1"/>
</dbReference>
<name>C0EBD0_9FIRM</name>
<dbReference type="AlphaFoldDB" id="C0EBD0"/>
<dbReference type="eggNOG" id="COG4506">
    <property type="taxonomic scope" value="Bacteria"/>
</dbReference>
<evidence type="ECO:0000313" key="2">
    <source>
        <dbReference type="Proteomes" id="UP000003340"/>
    </source>
</evidence>
<dbReference type="STRING" id="537013.CLOSTMETH_01148"/>
<dbReference type="SUPFAM" id="SSF50814">
    <property type="entry name" value="Lipocalins"/>
    <property type="match status" value="1"/>
</dbReference>
<reference evidence="1 2" key="2">
    <citation type="submission" date="2009-02" db="EMBL/GenBank/DDBJ databases">
        <title>Draft genome sequence of Clostridium methylpentosum (DSM 5476).</title>
        <authorList>
            <person name="Sudarsanam P."/>
            <person name="Ley R."/>
            <person name="Guruge J."/>
            <person name="Turnbaugh P.J."/>
            <person name="Mahowald M."/>
            <person name="Liep D."/>
            <person name="Gordon J."/>
        </authorList>
    </citation>
    <scope>NUCLEOTIDE SEQUENCE [LARGE SCALE GENOMIC DNA]</scope>
    <source>
        <strain evidence="1 2">DSM 5476</strain>
    </source>
</reference>
<dbReference type="InterPro" id="IPR012674">
    <property type="entry name" value="Calycin"/>
</dbReference>
<comment type="caution">
    <text evidence="1">The sequence shown here is derived from an EMBL/GenBank/DDBJ whole genome shotgun (WGS) entry which is preliminary data.</text>
</comment>
<dbReference type="Pfam" id="PF09148">
    <property type="entry name" value="DUF1934"/>
    <property type="match status" value="1"/>
</dbReference>
<dbReference type="Proteomes" id="UP000003340">
    <property type="component" value="Unassembled WGS sequence"/>
</dbReference>